<accession>C5M8H2</accession>
<gene>
    <name evidence="1" type="ORF">CTRG_02694</name>
</gene>
<keyword evidence="2" id="KW-1185">Reference proteome</keyword>
<evidence type="ECO:0000313" key="1">
    <source>
        <dbReference type="EMBL" id="EER33876.1"/>
    </source>
</evidence>
<evidence type="ECO:0000313" key="2">
    <source>
        <dbReference type="Proteomes" id="UP000002037"/>
    </source>
</evidence>
<dbReference type="RefSeq" id="XP_002548397.1">
    <property type="nucleotide sequence ID" value="XM_002548351.1"/>
</dbReference>
<sequence>MGSVELTKFISEQKRRQKKIINSHSSIGSKVLSRDRNQETYLIVNSFMNYERELIGKWNIIYRESTLVHSEHYYKHQLVFRWKENKLLVLKHVIMMKFVLRSYILDIIVELFLLSHLRFRKRIVL</sequence>
<dbReference type="HOGENOM" id="CLU_1992334_0_0_1"/>
<dbReference type="AlphaFoldDB" id="C5M8H2"/>
<dbReference type="Proteomes" id="UP000002037">
    <property type="component" value="Unassembled WGS sequence"/>
</dbReference>
<dbReference type="VEuPathDB" id="FungiDB:CTRG_02694"/>
<dbReference type="GeneID" id="8302083"/>
<dbReference type="EMBL" id="GG692397">
    <property type="protein sequence ID" value="EER33876.1"/>
    <property type="molecule type" value="Genomic_DNA"/>
</dbReference>
<reference evidence="1 2" key="1">
    <citation type="journal article" date="2009" name="Nature">
        <title>Evolution of pathogenicity and sexual reproduction in eight Candida genomes.</title>
        <authorList>
            <person name="Butler G."/>
            <person name="Rasmussen M.D."/>
            <person name="Lin M.F."/>
            <person name="Santos M.A."/>
            <person name="Sakthikumar S."/>
            <person name="Munro C.A."/>
            <person name="Rheinbay E."/>
            <person name="Grabherr M."/>
            <person name="Forche A."/>
            <person name="Reedy J.L."/>
            <person name="Agrafioti I."/>
            <person name="Arnaud M.B."/>
            <person name="Bates S."/>
            <person name="Brown A.J."/>
            <person name="Brunke S."/>
            <person name="Costanzo M.C."/>
            <person name="Fitzpatrick D.A."/>
            <person name="de Groot P.W."/>
            <person name="Harris D."/>
            <person name="Hoyer L.L."/>
            <person name="Hube B."/>
            <person name="Klis F.M."/>
            <person name="Kodira C."/>
            <person name="Lennard N."/>
            <person name="Logue M.E."/>
            <person name="Martin R."/>
            <person name="Neiman A.M."/>
            <person name="Nikolaou E."/>
            <person name="Quail M.A."/>
            <person name="Quinn J."/>
            <person name="Santos M.C."/>
            <person name="Schmitzberger F.F."/>
            <person name="Sherlock G."/>
            <person name="Shah P."/>
            <person name="Silverstein K.A."/>
            <person name="Skrzypek M.S."/>
            <person name="Soll D."/>
            <person name="Staggs R."/>
            <person name="Stansfield I."/>
            <person name="Stumpf M.P."/>
            <person name="Sudbery P.E."/>
            <person name="Srikantha T."/>
            <person name="Zeng Q."/>
            <person name="Berman J."/>
            <person name="Berriman M."/>
            <person name="Heitman J."/>
            <person name="Gow N.A."/>
            <person name="Lorenz M.C."/>
            <person name="Birren B.W."/>
            <person name="Kellis M."/>
            <person name="Cuomo C.A."/>
        </authorList>
    </citation>
    <scope>NUCLEOTIDE SEQUENCE [LARGE SCALE GENOMIC DNA]</scope>
    <source>
        <strain evidence="2">ATCC MYA-3404 / T1</strain>
    </source>
</reference>
<protein>
    <submittedName>
        <fullName evidence="1">Uncharacterized protein</fullName>
    </submittedName>
</protein>
<dbReference type="KEGG" id="ctp:CTRG_02694"/>
<name>C5M8H2_CANTT</name>
<proteinExistence type="predicted"/>
<organism evidence="1 2">
    <name type="scientific">Candida tropicalis (strain ATCC MYA-3404 / T1)</name>
    <name type="common">Yeast</name>
    <dbReference type="NCBI Taxonomy" id="294747"/>
    <lineage>
        <taxon>Eukaryota</taxon>
        <taxon>Fungi</taxon>
        <taxon>Dikarya</taxon>
        <taxon>Ascomycota</taxon>
        <taxon>Saccharomycotina</taxon>
        <taxon>Pichiomycetes</taxon>
        <taxon>Debaryomycetaceae</taxon>
        <taxon>Candida/Lodderomyces clade</taxon>
        <taxon>Candida</taxon>
    </lineage>
</organism>